<dbReference type="STRING" id="115433.SAMN05421835_1487"/>
<dbReference type="SUPFAM" id="SSF53850">
    <property type="entry name" value="Periplasmic binding protein-like II"/>
    <property type="match status" value="1"/>
</dbReference>
<sequence>MPGIPSTAKFRPLAVAAALLAGTTAITACGGFDASSGSAGSSGIGGTIRVSSETGQPYLKDAADRFQKLHPGVTVQFVQSPSNTYQTTVRAQLAAGHGPDVMFVWGGTGNSMATKTLAQAGLLEDLTGQPWASTMGDTATSLVSYQQKVYAFTSYQNPTGVEYNKDLLGKLGVSVPTTFTELLGFCRTVAGKGITPIAIGNQTGYLNTEIPIELANTLVYSQDPQFAQHVTSGATTWTGSALWRDALTKAHQEYLQMRDAHCFEDNSTGYSDTQATQLVSSGKALGVDIISPAVDDLKQGNPNQHYDMFELPATDSPADTYLTTNTGAAYAVAKSSPNKATALAFLAYMAQQDQIDEASKANFGVPYTPAPGVTVLPELQGVANLYQAKKTALWPTNFWPSYETKQAMIAADQDLILGRKTVQQVVDAVQNSLHGA</sequence>
<keyword evidence="1" id="KW-0732">Signal</keyword>
<keyword evidence="3" id="KW-1185">Reference proteome</keyword>
<dbReference type="EMBL" id="FORP01000048">
    <property type="protein sequence ID" value="SFK93206.1"/>
    <property type="molecule type" value="Genomic_DNA"/>
</dbReference>
<reference evidence="2 3" key="1">
    <citation type="submission" date="2016-10" db="EMBL/GenBank/DDBJ databases">
        <authorList>
            <person name="de Groot N.N."/>
        </authorList>
    </citation>
    <scope>NUCLEOTIDE SEQUENCE [LARGE SCALE GENOMIC DNA]</scope>
    <source>
        <strain evidence="2 3">DSM 44468</strain>
    </source>
</reference>
<dbReference type="Gene3D" id="3.40.190.10">
    <property type="entry name" value="Periplasmic binding protein-like II"/>
    <property type="match status" value="2"/>
</dbReference>
<dbReference type="Proteomes" id="UP000199025">
    <property type="component" value="Unassembled WGS sequence"/>
</dbReference>
<organism evidence="2 3">
    <name type="scientific">Amycolatopsis sacchari</name>
    <dbReference type="NCBI Taxonomy" id="115433"/>
    <lineage>
        <taxon>Bacteria</taxon>
        <taxon>Bacillati</taxon>
        <taxon>Actinomycetota</taxon>
        <taxon>Actinomycetes</taxon>
        <taxon>Pseudonocardiales</taxon>
        <taxon>Pseudonocardiaceae</taxon>
        <taxon>Amycolatopsis</taxon>
    </lineage>
</organism>
<dbReference type="OrthoDB" id="2509690at2"/>
<name>A0A1I4DME6_9PSEU</name>
<dbReference type="PANTHER" id="PTHR43649:SF12">
    <property type="entry name" value="DIACETYLCHITOBIOSE BINDING PROTEIN DASA"/>
    <property type="match status" value="1"/>
</dbReference>
<gene>
    <name evidence="2" type="ORF">SAMN05421835_1487</name>
</gene>
<dbReference type="AlphaFoldDB" id="A0A1I4DME6"/>
<feature type="chain" id="PRO_5039324021" evidence="1">
    <location>
        <begin position="28"/>
        <end position="436"/>
    </location>
</feature>
<evidence type="ECO:0000256" key="1">
    <source>
        <dbReference type="SAM" id="SignalP"/>
    </source>
</evidence>
<feature type="signal peptide" evidence="1">
    <location>
        <begin position="1"/>
        <end position="27"/>
    </location>
</feature>
<dbReference type="RefSeq" id="WP_091517154.1">
    <property type="nucleotide sequence ID" value="NZ_CBDQZW010000088.1"/>
</dbReference>
<dbReference type="PANTHER" id="PTHR43649">
    <property type="entry name" value="ARABINOSE-BINDING PROTEIN-RELATED"/>
    <property type="match status" value="1"/>
</dbReference>
<dbReference type="InterPro" id="IPR050490">
    <property type="entry name" value="Bact_solute-bd_prot1"/>
</dbReference>
<proteinExistence type="predicted"/>
<evidence type="ECO:0000313" key="3">
    <source>
        <dbReference type="Proteomes" id="UP000199025"/>
    </source>
</evidence>
<dbReference type="InterPro" id="IPR006059">
    <property type="entry name" value="SBP"/>
</dbReference>
<protein>
    <submittedName>
        <fullName evidence="2">Raffinose/stachyose/melibiose transport system substrate-binding protein</fullName>
    </submittedName>
</protein>
<dbReference type="Pfam" id="PF01547">
    <property type="entry name" value="SBP_bac_1"/>
    <property type="match status" value="1"/>
</dbReference>
<accession>A0A1I4DME6</accession>
<evidence type="ECO:0000313" key="2">
    <source>
        <dbReference type="EMBL" id="SFK93206.1"/>
    </source>
</evidence>